<proteinExistence type="predicted"/>
<protein>
    <submittedName>
        <fullName evidence="1">Uncharacterized protein</fullName>
    </submittedName>
</protein>
<reference evidence="1 2" key="1">
    <citation type="submission" date="2019-10" db="EMBL/GenBank/DDBJ databases">
        <title>Whole genome shotgun sequence of Streptomyces angustmyceticus NBRC 3934.</title>
        <authorList>
            <person name="Hosoyama A."/>
            <person name="Ichikawa N."/>
            <person name="Kimura A."/>
            <person name="Kitahashi Y."/>
            <person name="Komaki H."/>
            <person name="Uohara A."/>
        </authorList>
    </citation>
    <scope>NUCLEOTIDE SEQUENCE [LARGE SCALE GENOMIC DNA]</scope>
    <source>
        <strain evidence="1 2">NBRC 3934</strain>
    </source>
</reference>
<dbReference type="AlphaFoldDB" id="A0A5J4LKB5"/>
<dbReference type="GeneID" id="96756175"/>
<dbReference type="Proteomes" id="UP000325598">
    <property type="component" value="Unassembled WGS sequence"/>
</dbReference>
<sequence length="106" mass="11495">MAKRDVWVRIGEDLVRGDTIVGISVSDPPYGYEAFKIMLKVTGHRDHLWLDSGVYDDDQGAGREQVNALADDFVDTLARGAAMPSGALIRLGSDEDDSAWVLSSLG</sequence>
<gene>
    <name evidence="1" type="ORF">San01_48680</name>
</gene>
<keyword evidence="2" id="KW-1185">Reference proteome</keyword>
<comment type="caution">
    <text evidence="1">The sequence shown here is derived from an EMBL/GenBank/DDBJ whole genome shotgun (WGS) entry which is preliminary data.</text>
</comment>
<dbReference type="OrthoDB" id="4236817at2"/>
<evidence type="ECO:0000313" key="2">
    <source>
        <dbReference type="Proteomes" id="UP000325598"/>
    </source>
</evidence>
<accession>A0A5J4LKB5</accession>
<name>A0A5J4LKB5_9ACTN</name>
<organism evidence="1 2">
    <name type="scientific">Streptomyces angustmyceticus</name>
    <dbReference type="NCBI Taxonomy" id="285578"/>
    <lineage>
        <taxon>Bacteria</taxon>
        <taxon>Bacillati</taxon>
        <taxon>Actinomycetota</taxon>
        <taxon>Actinomycetes</taxon>
        <taxon>Kitasatosporales</taxon>
        <taxon>Streptomycetaceae</taxon>
        <taxon>Streptomyces</taxon>
    </lineage>
</organism>
<dbReference type="RefSeq" id="WP_086719811.1">
    <property type="nucleotide sequence ID" value="NZ_BLAG01000014.1"/>
</dbReference>
<evidence type="ECO:0000313" key="1">
    <source>
        <dbReference type="EMBL" id="GES32381.1"/>
    </source>
</evidence>
<dbReference type="EMBL" id="BLAG01000014">
    <property type="protein sequence ID" value="GES32381.1"/>
    <property type="molecule type" value="Genomic_DNA"/>
</dbReference>